<dbReference type="KEGG" id="dvv:114336834"/>
<dbReference type="InterPro" id="IPR036728">
    <property type="entry name" value="PBP_GOBP_sf"/>
</dbReference>
<dbReference type="Pfam" id="PF01395">
    <property type="entry name" value="PBP_GOBP"/>
    <property type="match status" value="1"/>
</dbReference>
<evidence type="ECO:0000256" key="1">
    <source>
        <dbReference type="SAM" id="SignalP"/>
    </source>
</evidence>
<dbReference type="GO" id="GO:0005549">
    <property type="term" value="F:odorant binding"/>
    <property type="evidence" value="ECO:0007669"/>
    <property type="project" value="InterPro"/>
</dbReference>
<evidence type="ECO:0000313" key="2">
    <source>
        <dbReference type="EnsemblMetazoa" id="XP_028143019.1"/>
    </source>
</evidence>
<dbReference type="RefSeq" id="XP_028143019.1">
    <property type="nucleotide sequence ID" value="XM_028287218.1"/>
</dbReference>
<sequence>MKKFMFGFAVFVVVLAITKESIADTNKDQKFLEALEKMHESYNTCEKEFGQQPGYVAVEGHNNIKKEDEEKVAAFTLCFLSKLGLISKNGDIIEDGVRSFLTDFLGDTDREKELVQKVLTICKPLVESQLIPQYKALAFQQCKDKHIKPDH</sequence>
<reference evidence="4" key="1">
    <citation type="submission" date="2025-04" db="UniProtKB">
        <authorList>
            <consortium name="RefSeq"/>
        </authorList>
    </citation>
    <scope>IDENTIFICATION</scope>
    <source>
        <tissue evidence="4">Whole insect</tissue>
    </source>
</reference>
<dbReference type="EnsemblMetazoa" id="XM_028287218.2">
    <property type="protein sequence ID" value="XP_028143019.1"/>
    <property type="gene ID" value="LOC114336834"/>
</dbReference>
<dbReference type="OrthoDB" id="6792752at2759"/>
<dbReference type="Gene3D" id="1.10.238.20">
    <property type="entry name" value="Pheromone/general odorant binding protein domain"/>
    <property type="match status" value="1"/>
</dbReference>
<reference evidence="2" key="2">
    <citation type="submission" date="2025-05" db="UniProtKB">
        <authorList>
            <consortium name="EnsemblMetazoa"/>
        </authorList>
    </citation>
    <scope>IDENTIFICATION</scope>
</reference>
<keyword evidence="3" id="KW-1185">Reference proteome</keyword>
<dbReference type="Proteomes" id="UP001652700">
    <property type="component" value="Unplaced"/>
</dbReference>
<organism evidence="4">
    <name type="scientific">Diabrotica virgifera virgifera</name>
    <name type="common">western corn rootworm</name>
    <dbReference type="NCBI Taxonomy" id="50390"/>
    <lineage>
        <taxon>Eukaryota</taxon>
        <taxon>Metazoa</taxon>
        <taxon>Ecdysozoa</taxon>
        <taxon>Arthropoda</taxon>
        <taxon>Hexapoda</taxon>
        <taxon>Insecta</taxon>
        <taxon>Pterygota</taxon>
        <taxon>Neoptera</taxon>
        <taxon>Endopterygota</taxon>
        <taxon>Coleoptera</taxon>
        <taxon>Polyphaga</taxon>
        <taxon>Cucujiformia</taxon>
        <taxon>Chrysomeloidea</taxon>
        <taxon>Chrysomelidae</taxon>
        <taxon>Galerucinae</taxon>
        <taxon>Diabroticina</taxon>
        <taxon>Diabroticites</taxon>
        <taxon>Diabrotica</taxon>
    </lineage>
</organism>
<evidence type="ECO:0000313" key="4">
    <source>
        <dbReference type="RefSeq" id="XP_028143019.1"/>
    </source>
</evidence>
<protein>
    <submittedName>
        <fullName evidence="4">Uncharacterized protein LOC114336834</fullName>
    </submittedName>
</protein>
<feature type="chain" id="PRO_5027947959" evidence="1">
    <location>
        <begin position="24"/>
        <end position="151"/>
    </location>
</feature>
<proteinExistence type="predicted"/>
<dbReference type="SUPFAM" id="SSF47565">
    <property type="entry name" value="Insect pheromone/odorant-binding proteins"/>
    <property type="match status" value="1"/>
</dbReference>
<evidence type="ECO:0000313" key="3">
    <source>
        <dbReference type="Proteomes" id="UP001652700"/>
    </source>
</evidence>
<keyword evidence="1" id="KW-0732">Signal</keyword>
<accession>A0A6P7G238</accession>
<feature type="signal peptide" evidence="1">
    <location>
        <begin position="1"/>
        <end position="23"/>
    </location>
</feature>
<dbReference type="InterPro" id="IPR006170">
    <property type="entry name" value="PBP/GOBP"/>
</dbReference>
<dbReference type="GeneID" id="114336834"/>
<name>A0A6P7G238_DIAVI</name>
<gene>
    <name evidence="4" type="primary">LOC114336834</name>
</gene>
<dbReference type="InParanoid" id="A0A6P7G238"/>
<dbReference type="AlphaFoldDB" id="A0A6P7G238"/>